<accession>A0A0F8YYD8</accession>
<proteinExistence type="predicted"/>
<organism evidence="1">
    <name type="scientific">marine sediment metagenome</name>
    <dbReference type="NCBI Taxonomy" id="412755"/>
    <lineage>
        <taxon>unclassified sequences</taxon>
        <taxon>metagenomes</taxon>
        <taxon>ecological metagenomes</taxon>
    </lineage>
</organism>
<dbReference type="AlphaFoldDB" id="A0A0F8YYD8"/>
<dbReference type="EMBL" id="LAZR01066717">
    <property type="protein sequence ID" value="KKK53021.1"/>
    <property type="molecule type" value="Genomic_DNA"/>
</dbReference>
<evidence type="ECO:0000313" key="1">
    <source>
        <dbReference type="EMBL" id="KKK53021.1"/>
    </source>
</evidence>
<comment type="caution">
    <text evidence="1">The sequence shown here is derived from an EMBL/GenBank/DDBJ whole genome shotgun (WGS) entry which is preliminary data.</text>
</comment>
<reference evidence="1" key="1">
    <citation type="journal article" date="2015" name="Nature">
        <title>Complex archaea that bridge the gap between prokaryotes and eukaryotes.</title>
        <authorList>
            <person name="Spang A."/>
            <person name="Saw J.H."/>
            <person name="Jorgensen S.L."/>
            <person name="Zaremba-Niedzwiedzka K."/>
            <person name="Martijn J."/>
            <person name="Lind A.E."/>
            <person name="van Eijk R."/>
            <person name="Schleper C."/>
            <person name="Guy L."/>
            <person name="Ettema T.J."/>
        </authorList>
    </citation>
    <scope>NUCLEOTIDE SEQUENCE</scope>
</reference>
<feature type="non-terminal residue" evidence="1">
    <location>
        <position position="1"/>
    </location>
</feature>
<protein>
    <submittedName>
        <fullName evidence="1">Uncharacterized protein</fullName>
    </submittedName>
</protein>
<name>A0A0F8YYD8_9ZZZZ</name>
<gene>
    <name evidence="1" type="ORF">LCGC14_3098970</name>
</gene>
<sequence length="50" mass="5577">FAVNEFGWIDDSTRQAGSVSGQLFHNVFTKIIPLQFLSRLPASQMGPVIR</sequence>